<reference evidence="1" key="1">
    <citation type="submission" date="2016-07" db="EMBL/GenBank/DDBJ databases">
        <authorList>
            <person name="Bretaudeau A."/>
        </authorList>
    </citation>
    <scope>NUCLEOTIDE SEQUENCE</scope>
    <source>
        <strain evidence="1">Rice</strain>
        <tissue evidence="1">Whole body</tissue>
    </source>
</reference>
<evidence type="ECO:0000313" key="1">
    <source>
        <dbReference type="EMBL" id="SOQ56006.1"/>
    </source>
</evidence>
<sequence>MRPVTRRVRSAGHNCASVYSCVYGGKSSYDFSRQRKAKERLLLTKDRPIPTPACRAGAPG</sequence>
<proteinExistence type="predicted"/>
<protein>
    <submittedName>
        <fullName evidence="1">SFRICE_015364</fullName>
    </submittedName>
</protein>
<accession>A0A2H1WSQ5</accession>
<name>A0A2H1WSQ5_SPOFR</name>
<dbReference type="PROSITE" id="PS51257">
    <property type="entry name" value="PROKAR_LIPOPROTEIN"/>
    <property type="match status" value="1"/>
</dbReference>
<gene>
    <name evidence="1" type="ORF">SFRICE_015364</name>
</gene>
<organism evidence="1">
    <name type="scientific">Spodoptera frugiperda</name>
    <name type="common">Fall armyworm</name>
    <dbReference type="NCBI Taxonomy" id="7108"/>
    <lineage>
        <taxon>Eukaryota</taxon>
        <taxon>Metazoa</taxon>
        <taxon>Ecdysozoa</taxon>
        <taxon>Arthropoda</taxon>
        <taxon>Hexapoda</taxon>
        <taxon>Insecta</taxon>
        <taxon>Pterygota</taxon>
        <taxon>Neoptera</taxon>
        <taxon>Endopterygota</taxon>
        <taxon>Lepidoptera</taxon>
        <taxon>Glossata</taxon>
        <taxon>Ditrysia</taxon>
        <taxon>Noctuoidea</taxon>
        <taxon>Noctuidae</taxon>
        <taxon>Amphipyrinae</taxon>
        <taxon>Spodoptera</taxon>
    </lineage>
</organism>
<dbReference type="EMBL" id="ODYU01010720">
    <property type="protein sequence ID" value="SOQ56006.1"/>
    <property type="molecule type" value="Genomic_DNA"/>
</dbReference>
<dbReference type="AlphaFoldDB" id="A0A2H1WSQ5"/>